<dbReference type="AlphaFoldDB" id="A0A5D2R3E4"/>
<accession>A0A5D2R3E4</accession>
<proteinExistence type="predicted"/>
<dbReference type="Proteomes" id="UP000322667">
    <property type="component" value="Chromosome A03"/>
</dbReference>
<dbReference type="EMBL" id="CM017612">
    <property type="protein sequence ID" value="TYI35096.1"/>
    <property type="molecule type" value="Genomic_DNA"/>
</dbReference>
<organism evidence="1 2">
    <name type="scientific">Gossypium tomentosum</name>
    <name type="common">Hawaiian cotton</name>
    <name type="synonym">Gossypium sandvicense</name>
    <dbReference type="NCBI Taxonomy" id="34277"/>
    <lineage>
        <taxon>Eukaryota</taxon>
        <taxon>Viridiplantae</taxon>
        <taxon>Streptophyta</taxon>
        <taxon>Embryophyta</taxon>
        <taxon>Tracheophyta</taxon>
        <taxon>Spermatophyta</taxon>
        <taxon>Magnoliopsida</taxon>
        <taxon>eudicotyledons</taxon>
        <taxon>Gunneridae</taxon>
        <taxon>Pentapetalae</taxon>
        <taxon>rosids</taxon>
        <taxon>malvids</taxon>
        <taxon>Malvales</taxon>
        <taxon>Malvaceae</taxon>
        <taxon>Malvoideae</taxon>
        <taxon>Gossypium</taxon>
    </lineage>
</organism>
<keyword evidence="2" id="KW-1185">Reference proteome</keyword>
<evidence type="ECO:0000313" key="2">
    <source>
        <dbReference type="Proteomes" id="UP000322667"/>
    </source>
</evidence>
<gene>
    <name evidence="1" type="ORF">ES332_A03G052000v1</name>
</gene>
<evidence type="ECO:0000313" key="1">
    <source>
        <dbReference type="EMBL" id="TYI35096.1"/>
    </source>
</evidence>
<reference evidence="1 2" key="1">
    <citation type="submission" date="2019-07" db="EMBL/GenBank/DDBJ databases">
        <title>WGS assembly of Gossypium tomentosum.</title>
        <authorList>
            <person name="Chen Z.J."/>
            <person name="Sreedasyam A."/>
            <person name="Ando A."/>
            <person name="Song Q."/>
            <person name="De L."/>
            <person name="Hulse-Kemp A."/>
            <person name="Ding M."/>
            <person name="Ye W."/>
            <person name="Kirkbride R."/>
            <person name="Jenkins J."/>
            <person name="Plott C."/>
            <person name="Lovell J."/>
            <person name="Lin Y.-M."/>
            <person name="Vaughn R."/>
            <person name="Liu B."/>
            <person name="Li W."/>
            <person name="Simpson S."/>
            <person name="Scheffler B."/>
            <person name="Saski C."/>
            <person name="Grover C."/>
            <person name="Hu G."/>
            <person name="Conover J."/>
            <person name="Carlson J."/>
            <person name="Shu S."/>
            <person name="Boston L."/>
            <person name="Williams M."/>
            <person name="Peterson D."/>
            <person name="Mcgee K."/>
            <person name="Jones D."/>
            <person name="Wendel J."/>
            <person name="Stelly D."/>
            <person name="Grimwood J."/>
            <person name="Schmutz J."/>
        </authorList>
    </citation>
    <scope>NUCLEOTIDE SEQUENCE [LARGE SCALE GENOMIC DNA]</scope>
    <source>
        <strain evidence="1">7179.01</strain>
    </source>
</reference>
<name>A0A5D2R3E4_GOSTO</name>
<protein>
    <submittedName>
        <fullName evidence="1">Uncharacterized protein</fullName>
    </submittedName>
</protein>
<sequence>MGSANCRRAGRRLPALAPQCTAARESKTPLFRAISKYGGFCWHVRRYEEGTWRGGCGCGRTEVAGGGGEARRHAARVSSLSFLAEN</sequence>